<sequence length="362" mass="40866">MEKMVKKSHITKSFWSGRRVFLTGHTGFKGGWLAIWLASMGAKVYGYALRPPIEPAFFNIAGVSSFLVANNLEDIRDSKSLHRAMAEAAPEVVFHMAAQPLVRQSYTAPFETCEVNIMGTVHLMEAARNINSVKVLVNITTDKCYENQEWFWPYRENEPLGGRDPYSASKACSEILTSAWRSSFLKDAGVWTATARAGNVIGGGDWAEDRLIPDILRAVETGKTLMIRSPAAVRPWQHVLEPLSGYLMLAEKLYSQKSSFEGAWNFGPSCDDAVTVQSIVEQICRRFPLLRWGHDPQKNVPESTSLRLDSSLARAKLGWHPRWKLPEALDQTLIWYEGWKEGRDMFRVSMDQISAYEKAVFL</sequence>
<dbReference type="EMBL" id="JAPFPW010000033">
    <property type="protein sequence ID" value="MCW7755342.1"/>
    <property type="molecule type" value="Genomic_DNA"/>
</dbReference>
<keyword evidence="2" id="KW-0456">Lyase</keyword>
<dbReference type="NCBIfam" id="TIGR02622">
    <property type="entry name" value="CDP_4_6_dhtase"/>
    <property type="match status" value="1"/>
</dbReference>
<dbReference type="CDD" id="cd05252">
    <property type="entry name" value="CDP_GD_SDR_e"/>
    <property type="match status" value="1"/>
</dbReference>
<evidence type="ECO:0000313" key="2">
    <source>
        <dbReference type="EMBL" id="MCW7755342.1"/>
    </source>
</evidence>
<evidence type="ECO:0000259" key="1">
    <source>
        <dbReference type="Pfam" id="PF16363"/>
    </source>
</evidence>
<keyword evidence="3" id="KW-1185">Reference proteome</keyword>
<dbReference type="InterPro" id="IPR016040">
    <property type="entry name" value="NAD(P)-bd_dom"/>
</dbReference>
<reference evidence="2 3" key="1">
    <citation type="submission" date="2022-11" db="EMBL/GenBank/DDBJ databases">
        <title>Desulfobotulus tamanensis H1 sp. nov. - anaerobic, alkaliphilic, sulphate reducing bacterium isolated from terrestrial mud volcano.</title>
        <authorList>
            <person name="Frolova A."/>
            <person name="Merkel A.Y."/>
            <person name="Slobodkin A.I."/>
        </authorList>
    </citation>
    <scope>NUCLEOTIDE SEQUENCE [LARGE SCALE GENOMIC DNA]</scope>
    <source>
        <strain evidence="2 3">H1</strain>
    </source>
</reference>
<accession>A0ABT3NEM0</accession>
<comment type="caution">
    <text evidence="2">The sequence shown here is derived from an EMBL/GenBank/DDBJ whole genome shotgun (WGS) entry which is preliminary data.</text>
</comment>
<proteinExistence type="predicted"/>
<organism evidence="2 3">
    <name type="scientific">Desulfobotulus pelophilus</name>
    <dbReference type="NCBI Taxonomy" id="2823377"/>
    <lineage>
        <taxon>Bacteria</taxon>
        <taxon>Pseudomonadati</taxon>
        <taxon>Thermodesulfobacteriota</taxon>
        <taxon>Desulfobacteria</taxon>
        <taxon>Desulfobacterales</taxon>
        <taxon>Desulfobacteraceae</taxon>
        <taxon>Desulfobotulus</taxon>
    </lineage>
</organism>
<feature type="domain" description="NAD(P)-binding" evidence="1">
    <location>
        <begin position="22"/>
        <end position="331"/>
    </location>
</feature>
<dbReference type="Proteomes" id="UP001209681">
    <property type="component" value="Unassembled WGS sequence"/>
</dbReference>
<dbReference type="PANTHER" id="PTHR43000">
    <property type="entry name" value="DTDP-D-GLUCOSE 4,6-DEHYDRATASE-RELATED"/>
    <property type="match status" value="1"/>
</dbReference>
<dbReference type="InterPro" id="IPR036291">
    <property type="entry name" value="NAD(P)-bd_dom_sf"/>
</dbReference>
<gene>
    <name evidence="2" type="primary">rfbG</name>
    <name evidence="2" type="ORF">OOT00_15265</name>
</gene>
<evidence type="ECO:0000313" key="3">
    <source>
        <dbReference type="Proteomes" id="UP001209681"/>
    </source>
</evidence>
<dbReference type="SUPFAM" id="SSF51735">
    <property type="entry name" value="NAD(P)-binding Rossmann-fold domains"/>
    <property type="match status" value="1"/>
</dbReference>
<dbReference type="Gene3D" id="3.90.25.10">
    <property type="entry name" value="UDP-galactose 4-epimerase, domain 1"/>
    <property type="match status" value="1"/>
</dbReference>
<dbReference type="Gene3D" id="3.40.50.720">
    <property type="entry name" value="NAD(P)-binding Rossmann-like Domain"/>
    <property type="match status" value="1"/>
</dbReference>
<name>A0ABT3NEM0_9BACT</name>
<protein>
    <submittedName>
        <fullName evidence="2">CDP-glucose 4,6-dehydratase</fullName>
        <ecNumber evidence="2">4.2.1.45</ecNumber>
    </submittedName>
</protein>
<dbReference type="RefSeq" id="WP_265426286.1">
    <property type="nucleotide sequence ID" value="NZ_JAPFPW010000033.1"/>
</dbReference>
<dbReference type="GO" id="GO:0047733">
    <property type="term" value="F:CDP-glucose 4,6-dehydratase activity"/>
    <property type="evidence" value="ECO:0007669"/>
    <property type="project" value="UniProtKB-EC"/>
</dbReference>
<dbReference type="EC" id="4.2.1.45" evidence="2"/>
<dbReference type="Pfam" id="PF16363">
    <property type="entry name" value="GDP_Man_Dehyd"/>
    <property type="match status" value="1"/>
</dbReference>
<dbReference type="InterPro" id="IPR013445">
    <property type="entry name" value="CDP_4_6_deHydtase"/>
</dbReference>